<gene>
    <name evidence="4" type="ORF">BJX68DRAFT_188838</name>
</gene>
<dbReference type="GeneID" id="98152505"/>
<keyword evidence="5" id="KW-1185">Reference proteome</keyword>
<dbReference type="PANTHER" id="PTHR33569:SF1">
    <property type="entry name" value="UREASE"/>
    <property type="match status" value="1"/>
</dbReference>
<evidence type="ECO:0000256" key="1">
    <source>
        <dbReference type="ARBA" id="ARBA00022801"/>
    </source>
</evidence>
<proteinExistence type="predicted"/>
<comment type="caution">
    <text evidence="4">The sequence shown here is derived from an EMBL/GenBank/DDBJ whole genome shotgun (WGS) entry which is preliminary data.</text>
</comment>
<organism evidence="4 5">
    <name type="scientific">Aspergillus pseudodeflectus</name>
    <dbReference type="NCBI Taxonomy" id="176178"/>
    <lineage>
        <taxon>Eukaryota</taxon>
        <taxon>Fungi</taxon>
        <taxon>Dikarya</taxon>
        <taxon>Ascomycota</taxon>
        <taxon>Pezizomycotina</taxon>
        <taxon>Eurotiomycetes</taxon>
        <taxon>Eurotiomycetidae</taxon>
        <taxon>Eurotiales</taxon>
        <taxon>Aspergillaceae</taxon>
        <taxon>Aspergillus</taxon>
        <taxon>Aspergillus subgen. Nidulantes</taxon>
    </lineage>
</organism>
<comment type="caution">
    <text evidence="2">Lacks conserved residue(s) required for the propagation of feature annotation.</text>
</comment>
<keyword evidence="1" id="KW-0378">Hydrolase</keyword>
<feature type="domain" description="Urease" evidence="3">
    <location>
        <begin position="1"/>
        <end position="78"/>
    </location>
</feature>
<sequence length="78" mass="8785">MFVSQISLDTNTVQQYGLKKRVEAVKNCRNIGKGDMKFNDTMPKMKVDPESYRVEADGVLCTAEAANTLPLTQGYYVY</sequence>
<protein>
    <recommendedName>
        <fullName evidence="3">Urease domain-containing protein</fullName>
    </recommendedName>
</protein>
<dbReference type="PROSITE" id="PS51368">
    <property type="entry name" value="UREASE_3"/>
    <property type="match status" value="1"/>
</dbReference>
<evidence type="ECO:0000259" key="3">
    <source>
        <dbReference type="PROSITE" id="PS51368"/>
    </source>
</evidence>
<dbReference type="PANTHER" id="PTHR33569">
    <property type="entry name" value="UREASE"/>
    <property type="match status" value="1"/>
</dbReference>
<dbReference type="RefSeq" id="XP_070893941.1">
    <property type="nucleotide sequence ID" value="XM_071037341.1"/>
</dbReference>
<dbReference type="Proteomes" id="UP001610444">
    <property type="component" value="Unassembled WGS sequence"/>
</dbReference>
<dbReference type="SUPFAM" id="SSF51556">
    <property type="entry name" value="Metallo-dependent hydrolases"/>
    <property type="match status" value="1"/>
</dbReference>
<evidence type="ECO:0000256" key="2">
    <source>
        <dbReference type="PROSITE-ProRule" id="PRU00700"/>
    </source>
</evidence>
<reference evidence="4 5" key="1">
    <citation type="submission" date="2024-07" db="EMBL/GenBank/DDBJ databases">
        <title>Section-level genome sequencing and comparative genomics of Aspergillus sections Usti and Cavernicolus.</title>
        <authorList>
            <consortium name="Lawrence Berkeley National Laboratory"/>
            <person name="Nybo J.L."/>
            <person name="Vesth T.C."/>
            <person name="Theobald S."/>
            <person name="Frisvad J.C."/>
            <person name="Larsen T.O."/>
            <person name="Kjaerboelling I."/>
            <person name="Rothschild-Mancinelli K."/>
            <person name="Lyhne E.K."/>
            <person name="Kogle M.E."/>
            <person name="Barry K."/>
            <person name="Clum A."/>
            <person name="Na H."/>
            <person name="Ledsgaard L."/>
            <person name="Lin J."/>
            <person name="Lipzen A."/>
            <person name="Kuo A."/>
            <person name="Riley R."/>
            <person name="Mondo S."/>
            <person name="LaButti K."/>
            <person name="Haridas S."/>
            <person name="Pangalinan J."/>
            <person name="Salamov A.A."/>
            <person name="Simmons B.A."/>
            <person name="Magnuson J.K."/>
            <person name="Chen J."/>
            <person name="Drula E."/>
            <person name="Henrissat B."/>
            <person name="Wiebenga A."/>
            <person name="Lubbers R.J."/>
            <person name="Gomes A.C."/>
            <person name="Macurrencykelacurrency M.R."/>
            <person name="Stajich J."/>
            <person name="Grigoriev I.V."/>
            <person name="Mortensen U.H."/>
            <person name="De vries R.P."/>
            <person name="Baker S.E."/>
            <person name="Andersen M.R."/>
        </authorList>
    </citation>
    <scope>NUCLEOTIDE SEQUENCE [LARGE SCALE GENOMIC DNA]</scope>
    <source>
        <strain evidence="4 5">CBS 756.74</strain>
    </source>
</reference>
<dbReference type="Gene3D" id="3.20.20.140">
    <property type="entry name" value="Metal-dependent hydrolases"/>
    <property type="match status" value="1"/>
</dbReference>
<dbReference type="InterPro" id="IPR032466">
    <property type="entry name" value="Metal_Hydrolase"/>
</dbReference>
<dbReference type="InterPro" id="IPR017951">
    <property type="entry name" value="Urease_asu_c"/>
</dbReference>
<evidence type="ECO:0000313" key="5">
    <source>
        <dbReference type="Proteomes" id="UP001610444"/>
    </source>
</evidence>
<dbReference type="InterPro" id="IPR050069">
    <property type="entry name" value="Urease_subunit"/>
</dbReference>
<dbReference type="EMBL" id="JBFXLR010000067">
    <property type="protein sequence ID" value="KAL2840247.1"/>
    <property type="molecule type" value="Genomic_DNA"/>
</dbReference>
<name>A0ABR4JJN6_9EURO</name>
<evidence type="ECO:0000313" key="4">
    <source>
        <dbReference type="EMBL" id="KAL2840247.1"/>
    </source>
</evidence>
<accession>A0ABR4JJN6</accession>